<gene>
    <name evidence="2" type="ORF">HERILL_LOCUS403</name>
</gene>
<accession>A0A7R8YKY5</accession>
<dbReference type="Proteomes" id="UP000594454">
    <property type="component" value="Chromosome 1"/>
</dbReference>
<protein>
    <submittedName>
        <fullName evidence="2">Uncharacterized protein</fullName>
    </submittedName>
</protein>
<feature type="compositionally biased region" description="Polar residues" evidence="1">
    <location>
        <begin position="405"/>
        <end position="415"/>
    </location>
</feature>
<feature type="compositionally biased region" description="Polar residues" evidence="1">
    <location>
        <begin position="344"/>
        <end position="380"/>
    </location>
</feature>
<dbReference type="EMBL" id="LR899009">
    <property type="protein sequence ID" value="CAD7077025.1"/>
    <property type="molecule type" value="Genomic_DNA"/>
</dbReference>
<evidence type="ECO:0000313" key="2">
    <source>
        <dbReference type="EMBL" id="CAD7077025.1"/>
    </source>
</evidence>
<feature type="compositionally biased region" description="Basic and acidic residues" evidence="1">
    <location>
        <begin position="163"/>
        <end position="181"/>
    </location>
</feature>
<evidence type="ECO:0000256" key="1">
    <source>
        <dbReference type="SAM" id="MobiDB-lite"/>
    </source>
</evidence>
<proteinExistence type="predicted"/>
<dbReference type="InParanoid" id="A0A7R8YKY5"/>
<dbReference type="OrthoDB" id="193931at2759"/>
<name>A0A7R8YKY5_HERIL</name>
<feature type="region of interest" description="Disordered" evidence="1">
    <location>
        <begin position="344"/>
        <end position="415"/>
    </location>
</feature>
<evidence type="ECO:0000313" key="3">
    <source>
        <dbReference type="Proteomes" id="UP000594454"/>
    </source>
</evidence>
<sequence>MLNPNSKERISMKELQKHAWIYGNQIAEFPSPDEDWKREIGSKISNFLEIPLYEVYSQILKAPYGPIGGIYNIEKLAHLIRKVKTINIIPRIDFKVLKGMSPKRASIRPLTYTSRDRIIQNPDNEGPKRRPTTAEGIQIQNELKATTNFQIKRETNLPIRRDLNHRIGDGRSPEMTTKERSTTSSKMLNFLNEKISKAFSIYSKRNNNYSEGEPRCTTDRSYMKPPQRPVIVPSLESVARKSADSNLTSIAGLSMHNDTGSENSSVKQTARTRFIKYLCSPKYQRQSAAMKKPRPCTAPNCYPPTKPWVQPISPKISRSAMPVPAEPALRPPVLSKYLNFNSVQPRKSNAPISPTTNSSRPSTYFSPSPGCSRNASFTASSRRRVTSGIPSHTAKRAAIRKELATRNNSQVKSKT</sequence>
<dbReference type="AlphaFoldDB" id="A0A7R8YKY5"/>
<organism evidence="2 3">
    <name type="scientific">Hermetia illucens</name>
    <name type="common">Black soldier fly</name>
    <dbReference type="NCBI Taxonomy" id="343691"/>
    <lineage>
        <taxon>Eukaryota</taxon>
        <taxon>Metazoa</taxon>
        <taxon>Ecdysozoa</taxon>
        <taxon>Arthropoda</taxon>
        <taxon>Hexapoda</taxon>
        <taxon>Insecta</taxon>
        <taxon>Pterygota</taxon>
        <taxon>Neoptera</taxon>
        <taxon>Endopterygota</taxon>
        <taxon>Diptera</taxon>
        <taxon>Brachycera</taxon>
        <taxon>Stratiomyomorpha</taxon>
        <taxon>Stratiomyidae</taxon>
        <taxon>Hermetiinae</taxon>
        <taxon>Hermetia</taxon>
    </lineage>
</organism>
<reference evidence="2 3" key="1">
    <citation type="submission" date="2020-11" db="EMBL/GenBank/DDBJ databases">
        <authorList>
            <person name="Wallbank WR R."/>
            <person name="Pardo Diaz C."/>
            <person name="Kozak K."/>
            <person name="Martin S."/>
            <person name="Jiggins C."/>
            <person name="Moest M."/>
            <person name="Warren A I."/>
            <person name="Generalovic N T."/>
            <person name="Byers J.R.P. K."/>
            <person name="Montejo-Kovacevich G."/>
            <person name="Yen C E."/>
        </authorList>
    </citation>
    <scope>NUCLEOTIDE SEQUENCE [LARGE SCALE GENOMIC DNA]</scope>
</reference>
<feature type="region of interest" description="Disordered" evidence="1">
    <location>
        <begin position="163"/>
        <end position="184"/>
    </location>
</feature>
<keyword evidence="3" id="KW-1185">Reference proteome</keyword>